<accession>A0A364KMM8</accession>
<gene>
    <name evidence="3" type="ORF">BHQ10_000818</name>
</gene>
<dbReference type="OrthoDB" id="2139939at2759"/>
<protein>
    <recommendedName>
        <fullName evidence="5">RNA helicase HEL117</fullName>
    </recommendedName>
</protein>
<organism evidence="3 4">
    <name type="scientific">Talaromyces amestolkiae</name>
    <dbReference type="NCBI Taxonomy" id="1196081"/>
    <lineage>
        <taxon>Eukaryota</taxon>
        <taxon>Fungi</taxon>
        <taxon>Dikarya</taxon>
        <taxon>Ascomycota</taxon>
        <taxon>Pezizomycotina</taxon>
        <taxon>Eurotiomycetes</taxon>
        <taxon>Eurotiomycetidae</taxon>
        <taxon>Eurotiales</taxon>
        <taxon>Trichocomaceae</taxon>
        <taxon>Talaromyces</taxon>
        <taxon>Talaromyces sect. Talaromyces</taxon>
    </lineage>
</organism>
<feature type="compositionally biased region" description="Basic and acidic residues" evidence="2">
    <location>
        <begin position="236"/>
        <end position="264"/>
    </location>
</feature>
<feature type="compositionally biased region" description="Acidic residues" evidence="2">
    <location>
        <begin position="198"/>
        <end position="209"/>
    </location>
</feature>
<dbReference type="PANTHER" id="PTHR34117">
    <property type="entry name" value="STYLE CELL-CYCLE INHIBITOR 1"/>
    <property type="match status" value="1"/>
</dbReference>
<dbReference type="PANTHER" id="PTHR34117:SF1">
    <property type="entry name" value="STYLE CELL-CYCLE INHIBITOR 1"/>
    <property type="match status" value="1"/>
</dbReference>
<dbReference type="GeneID" id="63790035"/>
<proteinExistence type="predicted"/>
<feature type="region of interest" description="Disordered" evidence="2">
    <location>
        <begin position="1"/>
        <end position="78"/>
    </location>
</feature>
<sequence length="389" mass="44671">MDRTSHGERIAERQYGHRSHTRSVSPARLGSSNRNRYRDRSPNRRHHHRSSRSPAHDSKHGDKNRERKRYHHRERKELSPVSAAPVVLPYNARHLSKFDLSLLEPMFAMYLDIQKGLVIEDMDEQEVMGRWKSFIKKWNRGELAEGWYDPATFEKAKGSLNDARVDHNKEVVKKLDQFGERSDNDMMPYNKDDPPVAETDDDNGDDDDECGPKLPRGPVTSRGALSGPTIPNIQDLELRREQALADAEAARSEARTQHKHETSSHKTNLRAFEDEVAPRAEPGTHERKLEKKREKAAANREFASGRRGGSPTMEAAPDSELMGGGGDDDLSALKRAKEQEARKKNEREIRREEILMARKAEREERLAEYKKKEEETMGWLKALAKQRFG</sequence>
<reference evidence="3 4" key="1">
    <citation type="journal article" date="2017" name="Biotechnol. Biofuels">
        <title>Differential beta-glucosidase expression as a function of carbon source availability in Talaromyces amestolkiae: a genomic and proteomic approach.</title>
        <authorList>
            <person name="de Eugenio L.I."/>
            <person name="Mendez-Liter J.A."/>
            <person name="Nieto-Dominguez M."/>
            <person name="Alonso L."/>
            <person name="Gil-Munoz J."/>
            <person name="Barriuso J."/>
            <person name="Prieto A."/>
            <person name="Martinez M.J."/>
        </authorList>
    </citation>
    <scope>NUCLEOTIDE SEQUENCE [LARGE SCALE GENOMIC DNA]</scope>
    <source>
        <strain evidence="3 4">CIB</strain>
    </source>
</reference>
<evidence type="ECO:0000313" key="3">
    <source>
        <dbReference type="EMBL" id="RAO64806.1"/>
    </source>
</evidence>
<feature type="compositionally biased region" description="Basic and acidic residues" evidence="2">
    <location>
        <begin position="176"/>
        <end position="194"/>
    </location>
</feature>
<feature type="region of interest" description="Disordered" evidence="2">
    <location>
        <begin position="176"/>
        <end position="330"/>
    </location>
</feature>
<feature type="compositionally biased region" description="Basic and acidic residues" evidence="2">
    <location>
        <begin position="271"/>
        <end position="298"/>
    </location>
</feature>
<evidence type="ECO:0008006" key="5">
    <source>
        <dbReference type="Google" id="ProtNLM"/>
    </source>
</evidence>
<feature type="compositionally biased region" description="Basic and acidic residues" evidence="2">
    <location>
        <begin position="54"/>
        <end position="65"/>
    </location>
</feature>
<name>A0A364KMM8_TALAM</name>
<comment type="caution">
    <text evidence="3">The sequence shown here is derived from an EMBL/GenBank/DDBJ whole genome shotgun (WGS) entry which is preliminary data.</text>
</comment>
<dbReference type="EMBL" id="MIKG01000001">
    <property type="protein sequence ID" value="RAO64806.1"/>
    <property type="molecule type" value="Genomic_DNA"/>
</dbReference>
<evidence type="ECO:0000313" key="4">
    <source>
        <dbReference type="Proteomes" id="UP000249363"/>
    </source>
</evidence>
<dbReference type="Proteomes" id="UP000249363">
    <property type="component" value="Unassembled WGS sequence"/>
</dbReference>
<dbReference type="InterPro" id="IPR044688">
    <property type="entry name" value="SCI-1-like"/>
</dbReference>
<evidence type="ECO:0000256" key="2">
    <source>
        <dbReference type="SAM" id="MobiDB-lite"/>
    </source>
</evidence>
<feature type="compositionally biased region" description="Basic and acidic residues" evidence="2">
    <location>
        <begin position="1"/>
        <end position="15"/>
    </location>
</feature>
<feature type="coiled-coil region" evidence="1">
    <location>
        <begin position="333"/>
        <end position="372"/>
    </location>
</feature>
<keyword evidence="1" id="KW-0175">Coiled coil</keyword>
<evidence type="ECO:0000256" key="1">
    <source>
        <dbReference type="SAM" id="Coils"/>
    </source>
</evidence>
<dbReference type="RefSeq" id="XP_040729323.1">
    <property type="nucleotide sequence ID" value="XM_040880956.1"/>
</dbReference>
<dbReference type="AlphaFoldDB" id="A0A364KMM8"/>
<keyword evidence="4" id="KW-1185">Reference proteome</keyword>